<evidence type="ECO:0000313" key="2">
    <source>
        <dbReference type="EMBL" id="KAL2486819.1"/>
    </source>
</evidence>
<evidence type="ECO:0000313" key="3">
    <source>
        <dbReference type="Proteomes" id="UP001604336"/>
    </source>
</evidence>
<name>A0ABD1RI55_9LAMI</name>
<proteinExistence type="predicted"/>
<gene>
    <name evidence="2" type="ORF">Adt_31575</name>
</gene>
<organism evidence="2 3">
    <name type="scientific">Abeliophyllum distichum</name>
    <dbReference type="NCBI Taxonomy" id="126358"/>
    <lineage>
        <taxon>Eukaryota</taxon>
        <taxon>Viridiplantae</taxon>
        <taxon>Streptophyta</taxon>
        <taxon>Embryophyta</taxon>
        <taxon>Tracheophyta</taxon>
        <taxon>Spermatophyta</taxon>
        <taxon>Magnoliopsida</taxon>
        <taxon>eudicotyledons</taxon>
        <taxon>Gunneridae</taxon>
        <taxon>Pentapetalae</taxon>
        <taxon>asterids</taxon>
        <taxon>lamiids</taxon>
        <taxon>Lamiales</taxon>
        <taxon>Oleaceae</taxon>
        <taxon>Forsythieae</taxon>
        <taxon>Abeliophyllum</taxon>
    </lineage>
</organism>
<protein>
    <submittedName>
        <fullName evidence="2">Uncharacterized protein</fullName>
    </submittedName>
</protein>
<dbReference type="Proteomes" id="UP001604336">
    <property type="component" value="Unassembled WGS sequence"/>
</dbReference>
<reference evidence="3" key="1">
    <citation type="submission" date="2024-07" db="EMBL/GenBank/DDBJ databases">
        <title>Two chromosome-level genome assemblies of Korean endemic species Abeliophyllum distichum and Forsythia ovata (Oleaceae).</title>
        <authorList>
            <person name="Jang H."/>
        </authorList>
    </citation>
    <scope>NUCLEOTIDE SEQUENCE [LARGE SCALE GENOMIC DNA]</scope>
</reference>
<keyword evidence="1" id="KW-0812">Transmembrane</keyword>
<keyword evidence="1" id="KW-1133">Transmembrane helix</keyword>
<keyword evidence="1" id="KW-0472">Membrane</keyword>
<comment type="caution">
    <text evidence="2">The sequence shown here is derived from an EMBL/GenBank/DDBJ whole genome shotgun (WGS) entry which is preliminary data.</text>
</comment>
<keyword evidence="3" id="KW-1185">Reference proteome</keyword>
<dbReference type="EMBL" id="JBFOLK010000009">
    <property type="protein sequence ID" value="KAL2486819.1"/>
    <property type="molecule type" value="Genomic_DNA"/>
</dbReference>
<evidence type="ECO:0000256" key="1">
    <source>
        <dbReference type="SAM" id="Phobius"/>
    </source>
</evidence>
<accession>A0ABD1RI55</accession>
<dbReference type="AlphaFoldDB" id="A0ABD1RI55"/>
<sequence>MPTTNLTLKAHKQFHTHKLTERWIQQMIWWPPPPPSPQFLLLILTLRCKCGGSAKAMDKDDLSLHTVHEEEPEYHDASDKTTGMSRAGSSVLVFLPEFSCWAWVVDTIGVLGLIYLCNCVYLFIF</sequence>
<feature type="transmembrane region" description="Helical" evidence="1">
    <location>
        <begin position="101"/>
        <end position="124"/>
    </location>
</feature>